<sequence length="508" mass="57241">MSLPPPGTSGLPMVHTSGIPADVLNAITRRVYDEMPIHLIYIPEFRLMDRMAVREHVEAMLTKNAGLVEQLPRQQRNNHGHDPRGLALGRLVEARTRYAILSHRWLNREPTYSEMLQAPDSAQRPGSPGYEKLQRFCSVAAHLGIDFAWTDTCCIDKGSSSELDESIRSMYRWYHNAAICIVYFADTTSLEDLPHDEWFTRGWTLQELLAPRRVKCFGRGWVPLTSAQADIDKDTAAAGGVRKFVSTPLLQHLASGAGIRVEDMMSYSPGPTDVPKRMAWAARRTTTRGEDRAYCLMGMFGVSIPTAYGEGPDLAFFRLVEAIIQVSNDPAILDWIGSPAATSHPTRMVPSSPGCYLGRITRDEEETVLFGEEPLVLTNKGLRMEMFIVRVPDIRFARDIDKSGTRAIFPCRSEWFVEREVHVDTGGTHKFILEEAYAIGIWGCRGTRAARYFACILASPLDPKSSLKYWAKVEEHTNYILLTPSEKFRSYLNAKHRQGDLQLETVYL</sequence>
<dbReference type="PANTHER" id="PTHR10622:SF10">
    <property type="entry name" value="HET DOMAIN-CONTAINING PROTEIN"/>
    <property type="match status" value="1"/>
</dbReference>
<evidence type="ECO:0000259" key="1">
    <source>
        <dbReference type="Pfam" id="PF06985"/>
    </source>
</evidence>
<organism evidence="2 3">
    <name type="scientific">Fibroporia radiculosa</name>
    <dbReference type="NCBI Taxonomy" id="599839"/>
    <lineage>
        <taxon>Eukaryota</taxon>
        <taxon>Fungi</taxon>
        <taxon>Dikarya</taxon>
        <taxon>Basidiomycota</taxon>
        <taxon>Agaricomycotina</taxon>
        <taxon>Agaricomycetes</taxon>
        <taxon>Polyporales</taxon>
        <taxon>Fibroporiaceae</taxon>
        <taxon>Fibroporia</taxon>
    </lineage>
</organism>
<dbReference type="HOGENOM" id="CLU_000288_138_1_1"/>
<feature type="domain" description="Heterokaryon incompatibility" evidence="1">
    <location>
        <begin position="98"/>
        <end position="190"/>
    </location>
</feature>
<dbReference type="Proteomes" id="UP000006352">
    <property type="component" value="Unassembled WGS sequence"/>
</dbReference>
<keyword evidence="3" id="KW-1185">Reference proteome</keyword>
<dbReference type="InterPro" id="IPR010730">
    <property type="entry name" value="HET"/>
</dbReference>
<dbReference type="OrthoDB" id="2727312at2759"/>
<protein>
    <recommendedName>
        <fullName evidence="1">Heterokaryon incompatibility domain-containing protein</fullName>
    </recommendedName>
</protein>
<accession>J4HTX4</accession>
<proteinExistence type="predicted"/>
<dbReference type="AlphaFoldDB" id="J4HTX4"/>
<dbReference type="PANTHER" id="PTHR10622">
    <property type="entry name" value="HET DOMAIN-CONTAINING PROTEIN"/>
    <property type="match status" value="1"/>
</dbReference>
<dbReference type="GeneID" id="24094698"/>
<name>J4HTX4_9APHY</name>
<dbReference type="STRING" id="599839.J4HTX4"/>
<dbReference type="EMBL" id="HE796951">
    <property type="protein sequence ID" value="CCL99787.1"/>
    <property type="molecule type" value="Genomic_DNA"/>
</dbReference>
<evidence type="ECO:0000313" key="3">
    <source>
        <dbReference type="Proteomes" id="UP000006352"/>
    </source>
</evidence>
<dbReference type="InParanoid" id="J4HTX4"/>
<evidence type="ECO:0000313" key="2">
    <source>
        <dbReference type="EMBL" id="CCL99787.1"/>
    </source>
</evidence>
<gene>
    <name evidence="2" type="ORF">FIBRA_01809</name>
</gene>
<reference evidence="2 3" key="1">
    <citation type="journal article" date="2012" name="Appl. Environ. Microbiol.">
        <title>Short-read sequencing for genomic analysis of the brown rot fungus Fibroporia radiculosa.</title>
        <authorList>
            <person name="Tang J.D."/>
            <person name="Perkins A.D."/>
            <person name="Sonstegard T.S."/>
            <person name="Schroeder S.G."/>
            <person name="Burgess S.C."/>
            <person name="Diehl S.V."/>
        </authorList>
    </citation>
    <scope>NUCLEOTIDE SEQUENCE [LARGE SCALE GENOMIC DNA]</scope>
    <source>
        <strain evidence="2 3">TFFH 294</strain>
    </source>
</reference>
<dbReference type="RefSeq" id="XP_012179070.1">
    <property type="nucleotide sequence ID" value="XM_012323680.1"/>
</dbReference>
<dbReference type="Pfam" id="PF06985">
    <property type="entry name" value="HET"/>
    <property type="match status" value="1"/>
</dbReference>